<dbReference type="GO" id="GO:0005886">
    <property type="term" value="C:plasma membrane"/>
    <property type="evidence" value="ECO:0007669"/>
    <property type="project" value="UniProtKB-SubCell"/>
</dbReference>
<organism evidence="11 12">
    <name type="scientific">Dicentrarchus labrax</name>
    <name type="common">European seabass</name>
    <name type="synonym">Morone labrax</name>
    <dbReference type="NCBI Taxonomy" id="13489"/>
    <lineage>
        <taxon>Eukaryota</taxon>
        <taxon>Metazoa</taxon>
        <taxon>Chordata</taxon>
        <taxon>Craniata</taxon>
        <taxon>Vertebrata</taxon>
        <taxon>Euteleostomi</taxon>
        <taxon>Actinopterygii</taxon>
        <taxon>Neopterygii</taxon>
        <taxon>Teleostei</taxon>
        <taxon>Neoteleostei</taxon>
        <taxon>Acanthomorphata</taxon>
        <taxon>Eupercaria</taxon>
        <taxon>Moronidae</taxon>
        <taxon>Dicentrarchus</taxon>
    </lineage>
</organism>
<evidence type="ECO:0000256" key="6">
    <source>
        <dbReference type="ARBA" id="ARBA00023136"/>
    </source>
</evidence>
<dbReference type="PANTHER" id="PTHR12308">
    <property type="entry name" value="ANOCTAMIN"/>
    <property type="match status" value="1"/>
</dbReference>
<dbReference type="InterPro" id="IPR007632">
    <property type="entry name" value="Anoctamin"/>
</dbReference>
<accession>A0A8P4KBA6</accession>
<feature type="transmembrane region" description="Helical" evidence="8">
    <location>
        <begin position="459"/>
        <end position="480"/>
    </location>
</feature>
<evidence type="ECO:0000256" key="8">
    <source>
        <dbReference type="RuleBase" id="RU280814"/>
    </source>
</evidence>
<dbReference type="InterPro" id="IPR032394">
    <property type="entry name" value="Anoct_dimer"/>
</dbReference>
<protein>
    <recommendedName>
        <fullName evidence="8">Anoctamin</fullName>
    </recommendedName>
</protein>
<dbReference type="Ensembl" id="ENSDLAT00005068115.1">
    <property type="protein sequence ID" value="ENSDLAP00005069686.1"/>
    <property type="gene ID" value="ENSDLAG00005029557.1"/>
</dbReference>
<keyword evidence="12" id="KW-1185">Reference proteome</keyword>
<reference evidence="11" key="1">
    <citation type="submission" date="2025-08" db="UniProtKB">
        <authorList>
            <consortium name="Ensembl"/>
        </authorList>
    </citation>
    <scope>IDENTIFICATION</scope>
</reference>
<evidence type="ECO:0000256" key="5">
    <source>
        <dbReference type="ARBA" id="ARBA00022989"/>
    </source>
</evidence>
<evidence type="ECO:0000256" key="1">
    <source>
        <dbReference type="ARBA" id="ARBA00004651"/>
    </source>
</evidence>
<comment type="similarity">
    <text evidence="2 8">Belongs to the anoctamin family.</text>
</comment>
<feature type="transmembrane region" description="Helical" evidence="8">
    <location>
        <begin position="368"/>
        <end position="394"/>
    </location>
</feature>
<dbReference type="GO" id="GO:0061589">
    <property type="term" value="P:calcium activated phosphatidylserine scrambling"/>
    <property type="evidence" value="ECO:0007669"/>
    <property type="project" value="TreeGrafter"/>
</dbReference>
<comment type="subcellular location">
    <subcellularLocation>
        <location evidence="1">Cell membrane</location>
        <topology evidence="1">Multi-pass membrane protein</topology>
    </subcellularLocation>
    <subcellularLocation>
        <location evidence="8">Membrane</location>
        <topology evidence="8">Multi-pass membrane protein</topology>
    </subcellularLocation>
</comment>
<feature type="transmembrane region" description="Helical" evidence="8">
    <location>
        <begin position="632"/>
        <end position="654"/>
    </location>
</feature>
<evidence type="ECO:0000256" key="3">
    <source>
        <dbReference type="ARBA" id="ARBA00022475"/>
    </source>
</evidence>
<name>A0A8P4KBA6_DICLA</name>
<keyword evidence="3" id="KW-1003">Cell membrane</keyword>
<dbReference type="GO" id="GO:0046983">
    <property type="term" value="F:protein dimerization activity"/>
    <property type="evidence" value="ECO:0007669"/>
    <property type="project" value="InterPro"/>
</dbReference>
<keyword evidence="6 8" id="KW-0472">Membrane</keyword>
<feature type="transmembrane region" description="Helical" evidence="8">
    <location>
        <begin position="274"/>
        <end position="300"/>
    </location>
</feature>
<dbReference type="GO" id="GO:0061590">
    <property type="term" value="P:calcium activated phosphatidylcholine scrambling"/>
    <property type="evidence" value="ECO:0007669"/>
    <property type="project" value="TreeGrafter"/>
</dbReference>
<evidence type="ECO:0000313" key="12">
    <source>
        <dbReference type="Proteomes" id="UP000694389"/>
    </source>
</evidence>
<dbReference type="GO" id="GO:0005254">
    <property type="term" value="F:chloride channel activity"/>
    <property type="evidence" value="ECO:0007669"/>
    <property type="project" value="TreeGrafter"/>
</dbReference>
<feature type="transmembrane region" description="Helical" evidence="8">
    <location>
        <begin position="415"/>
        <end position="436"/>
    </location>
</feature>
<proteinExistence type="inferred from homology"/>
<evidence type="ECO:0000256" key="7">
    <source>
        <dbReference type="ARBA" id="ARBA00023180"/>
    </source>
</evidence>
<feature type="domain" description="Anoctamin dimerisation" evidence="10">
    <location>
        <begin position="37"/>
        <end position="260"/>
    </location>
</feature>
<feature type="transmembrane region" description="Helical" evidence="8">
    <location>
        <begin position="580"/>
        <end position="602"/>
    </location>
</feature>
<feature type="domain" description="Anoctamin transmembrane" evidence="9">
    <location>
        <begin position="263"/>
        <end position="302"/>
    </location>
</feature>
<gene>
    <name evidence="11" type="primary">ano6</name>
</gene>
<dbReference type="AlphaFoldDB" id="A0A8P4KBA6"/>
<dbReference type="Pfam" id="PF04547">
    <property type="entry name" value="Anoctamin"/>
    <property type="match status" value="2"/>
</dbReference>
<keyword evidence="4 8" id="KW-0812">Transmembrane</keyword>
<feature type="domain" description="Anoctamin transmembrane" evidence="9">
    <location>
        <begin position="346"/>
        <end position="678"/>
    </location>
</feature>
<comment type="caution">
    <text evidence="8">Lacks conserved residue(s) required for the propagation of feature annotation.</text>
</comment>
<evidence type="ECO:0000313" key="11">
    <source>
        <dbReference type="Ensembl" id="ENSDLAP00005069686.1"/>
    </source>
</evidence>
<keyword evidence="7" id="KW-0325">Glycoprotein</keyword>
<evidence type="ECO:0000259" key="9">
    <source>
        <dbReference type="Pfam" id="PF04547"/>
    </source>
</evidence>
<sequence length="734" mass="85012">MYDIMEEEVFEFQAAELSDEPCFCPQAEFNDKPDSLFFNDGVRRIDFILVYEDEDKKDFEKRHTFQRRKRRREYFEASLMKMGLELEATQSVIDEKLLFVKVHMPWDVLCTYAEVLHIKLPIQPNDLSCHPSPWRCLSFLTKPFYPSEELITKEAEFFTAAFEKDRLDYFYMKDKDTFFTPSMRSRMAYYILSRAPYEIRGNIKKFGITKLLGGGVYKAAYPLHDCRFNVKSKEDDCPNERYLLYQEWANPKSFYKMQPLDLIRKYYGEKIGIYFAWLGFYTIMLTLAAAVGLGCFIYGYRTQDTSTWSKEVCNPEIGGQIVMCPQCDRECKFWRLNSTCEASKVKEKVPYTACGRCFRVSLGIGTVVFWIFLILASIVAIIVYRLAVFFAFSAKLRTQDLRELEPLKEYVTPQMATSVTASLISFVVIMILNVLYERVAIWITDFELPRTKTDYENSLTLKMFLFQFVNYYSSCFYIAFVKGKAVGYPGDPVYLLGKYRNEECDPGGCLIELTTQLSIIMGGKAIWNNIQEVLLPWVKNLIFRYFTRVTSQKVIPRWEQDYELQPVSQLGLFYEYLEMVIQFGFVTLFVASFPLAPVLALVNNLFEIRVDAWKITTQFRRVVPEKAQHIGAWQPILGGIAILAVATNAMIIAFTSDMIPRLVYYWSFSVYPYGNYSNHTMEGYINSSLSIFSTSHFSNESMPIATYNITTCTETFGIPPVTPGSMSTMSTTGM</sequence>
<keyword evidence="5 8" id="KW-1133">Transmembrane helix</keyword>
<evidence type="ECO:0000259" key="10">
    <source>
        <dbReference type="Pfam" id="PF16178"/>
    </source>
</evidence>
<dbReference type="InterPro" id="IPR049452">
    <property type="entry name" value="Anoctamin_TM"/>
</dbReference>
<dbReference type="Pfam" id="PF16178">
    <property type="entry name" value="Anoct_dimer"/>
    <property type="match status" value="1"/>
</dbReference>
<evidence type="ECO:0000256" key="4">
    <source>
        <dbReference type="ARBA" id="ARBA00022692"/>
    </source>
</evidence>
<dbReference type="Proteomes" id="UP000694389">
    <property type="component" value="Unassembled WGS sequence"/>
</dbReference>
<dbReference type="GeneTree" id="ENSGT00940000158969"/>
<reference evidence="11" key="2">
    <citation type="submission" date="2025-09" db="UniProtKB">
        <authorList>
            <consortium name="Ensembl"/>
        </authorList>
    </citation>
    <scope>IDENTIFICATION</scope>
</reference>
<evidence type="ECO:0000256" key="2">
    <source>
        <dbReference type="ARBA" id="ARBA00009671"/>
    </source>
</evidence>
<dbReference type="PANTHER" id="PTHR12308:SF21">
    <property type="entry name" value="ANOCTAMIN-6"/>
    <property type="match status" value="1"/>
</dbReference>